<dbReference type="AlphaFoldDB" id="A0A2T7EJ99"/>
<dbReference type="Gramene" id="PUZ67916">
    <property type="protein sequence ID" value="PUZ67916"/>
    <property type="gene ID" value="GQ55_3G472800"/>
</dbReference>
<reference evidence="1 2" key="1">
    <citation type="submission" date="2018-04" db="EMBL/GenBank/DDBJ databases">
        <title>WGS assembly of Panicum hallii var. hallii HAL2.</title>
        <authorList>
            <person name="Lovell J."/>
            <person name="Jenkins J."/>
            <person name="Lowry D."/>
            <person name="Mamidi S."/>
            <person name="Sreedasyam A."/>
            <person name="Weng X."/>
            <person name="Barry K."/>
            <person name="Bonette J."/>
            <person name="Campitelli B."/>
            <person name="Daum C."/>
            <person name="Gordon S."/>
            <person name="Gould B."/>
            <person name="Lipzen A."/>
            <person name="MacQueen A."/>
            <person name="Palacio-Mejia J."/>
            <person name="Plott C."/>
            <person name="Shakirov E."/>
            <person name="Shu S."/>
            <person name="Yoshinaga Y."/>
            <person name="Zane M."/>
            <person name="Rokhsar D."/>
            <person name="Grimwood J."/>
            <person name="Schmutz J."/>
            <person name="Juenger T."/>
        </authorList>
    </citation>
    <scope>NUCLEOTIDE SEQUENCE [LARGE SCALE GENOMIC DNA]</scope>
    <source>
        <strain evidence="2">cv. HAL2</strain>
    </source>
</reference>
<name>A0A2T7EJ99_9POAL</name>
<proteinExistence type="predicted"/>
<accession>A0A2T7EJ99</accession>
<protein>
    <submittedName>
        <fullName evidence="1">Uncharacterized protein</fullName>
    </submittedName>
</protein>
<keyword evidence="2" id="KW-1185">Reference proteome</keyword>
<evidence type="ECO:0000313" key="2">
    <source>
        <dbReference type="Proteomes" id="UP000244336"/>
    </source>
</evidence>
<dbReference type="Proteomes" id="UP000244336">
    <property type="component" value="Chromosome 3"/>
</dbReference>
<sequence>MLARGARPSPSSCSFPFRLSGIGYLDDSILG</sequence>
<dbReference type="EMBL" id="CM009751">
    <property type="protein sequence ID" value="PUZ67916.1"/>
    <property type="molecule type" value="Genomic_DNA"/>
</dbReference>
<organism evidence="1 2">
    <name type="scientific">Panicum hallii var. hallii</name>
    <dbReference type="NCBI Taxonomy" id="1504633"/>
    <lineage>
        <taxon>Eukaryota</taxon>
        <taxon>Viridiplantae</taxon>
        <taxon>Streptophyta</taxon>
        <taxon>Embryophyta</taxon>
        <taxon>Tracheophyta</taxon>
        <taxon>Spermatophyta</taxon>
        <taxon>Magnoliopsida</taxon>
        <taxon>Liliopsida</taxon>
        <taxon>Poales</taxon>
        <taxon>Poaceae</taxon>
        <taxon>PACMAD clade</taxon>
        <taxon>Panicoideae</taxon>
        <taxon>Panicodae</taxon>
        <taxon>Paniceae</taxon>
        <taxon>Panicinae</taxon>
        <taxon>Panicum</taxon>
        <taxon>Panicum sect. Panicum</taxon>
    </lineage>
</organism>
<evidence type="ECO:0000313" key="1">
    <source>
        <dbReference type="EMBL" id="PUZ67916.1"/>
    </source>
</evidence>
<gene>
    <name evidence="1" type="ORF">GQ55_3G472800</name>
</gene>